<sequence>MASYQVIADFTLSEGKLLRVLEPSRMDRIVVVFLAKAAGVKLKADDIYSGKLYTTPFGTISVESDGLVLDANPFNAREGKALIGRLARFARIAAMPEYAERVKLVLSEKFEILNEIRGEKALLMLLVLRGSDGEVFGVAVRTDGLKALAIKGKSPDNEFVVGLYDCLRKAGLADGLSFAKRSSPA</sequence>
<reference evidence="1 2" key="2">
    <citation type="submission" date="2019-05" db="EMBL/GenBank/DDBJ databases">
        <authorList>
            <person name="Suflita J.M."/>
            <person name="Marks C.R."/>
        </authorList>
    </citation>
    <scope>NUCLEOTIDE SEQUENCE [LARGE SCALE GENOMIC DNA]</scope>
    <source>
        <strain evidence="1 2">ALDC</strain>
    </source>
</reference>
<name>A0A4P8L1D6_9BACT</name>
<organism evidence="1 2">
    <name type="scientific">Desulfoglaeba alkanexedens ALDC</name>
    <dbReference type="NCBI Taxonomy" id="980445"/>
    <lineage>
        <taxon>Bacteria</taxon>
        <taxon>Pseudomonadati</taxon>
        <taxon>Thermodesulfobacteriota</taxon>
        <taxon>Syntrophobacteria</taxon>
        <taxon>Syntrophobacterales</taxon>
        <taxon>Syntrophobacteraceae</taxon>
        <taxon>Desulfoglaeba</taxon>
    </lineage>
</organism>
<dbReference type="KEGG" id="dax:FDQ92_04405"/>
<dbReference type="AlphaFoldDB" id="A0A4P8L1D6"/>
<reference evidence="1 2" key="1">
    <citation type="submission" date="2019-05" db="EMBL/GenBank/DDBJ databases">
        <title>The Complete Genome Sequence of the n-alkane-degrading Desulfoglaeba alkanexedens ALDC reveals multiple alkylsuccinate synthase gene clusters.</title>
        <authorList>
            <person name="Callaghan A.V."/>
            <person name="Davidova I.A."/>
            <person name="Duncan K.E."/>
            <person name="Morris B."/>
            <person name="McInerney M.J."/>
        </authorList>
    </citation>
    <scope>NUCLEOTIDE SEQUENCE [LARGE SCALE GENOMIC DNA]</scope>
    <source>
        <strain evidence="1 2">ALDC</strain>
    </source>
</reference>
<protein>
    <submittedName>
        <fullName evidence="1">Uncharacterized protein</fullName>
    </submittedName>
</protein>
<accession>A0A4P8L1D6</accession>
<dbReference type="Proteomes" id="UP000298602">
    <property type="component" value="Chromosome"/>
</dbReference>
<proteinExistence type="predicted"/>
<gene>
    <name evidence="1" type="ORF">FDQ92_04405</name>
</gene>
<dbReference type="RefSeq" id="WP_137423455.1">
    <property type="nucleotide sequence ID" value="NZ_CP040098.1"/>
</dbReference>
<dbReference type="EMBL" id="CP040098">
    <property type="protein sequence ID" value="QCQ21484.1"/>
    <property type="molecule type" value="Genomic_DNA"/>
</dbReference>
<keyword evidence="2" id="KW-1185">Reference proteome</keyword>
<evidence type="ECO:0000313" key="2">
    <source>
        <dbReference type="Proteomes" id="UP000298602"/>
    </source>
</evidence>
<evidence type="ECO:0000313" key="1">
    <source>
        <dbReference type="EMBL" id="QCQ21484.1"/>
    </source>
</evidence>